<comment type="cofactor">
    <cofactor evidence="7">
        <name>Mg(2+)</name>
        <dbReference type="ChEBI" id="CHEBI:18420"/>
    </cofactor>
</comment>
<evidence type="ECO:0000256" key="6">
    <source>
        <dbReference type="ARBA" id="ARBA00023136"/>
    </source>
</evidence>
<keyword evidence="3 9" id="KW-0808">Transferase</keyword>
<dbReference type="PANTHER" id="PTHR22926:SF3">
    <property type="entry name" value="UNDECAPRENYL-PHOSPHATE ALPHA-N-ACETYLGLUCOSAMINYL 1-PHOSPHATE TRANSFERASE"/>
    <property type="match status" value="1"/>
</dbReference>
<dbReference type="PATRIC" id="fig|1618598.3.peg.666"/>
<feature type="transmembrane region" description="Helical" evidence="8">
    <location>
        <begin position="77"/>
        <end position="94"/>
    </location>
</feature>
<dbReference type="EMBL" id="LCKQ01000039">
    <property type="protein sequence ID" value="KKU01573.1"/>
    <property type="molecule type" value="Genomic_DNA"/>
</dbReference>
<dbReference type="Pfam" id="PF00953">
    <property type="entry name" value="Glycos_transf_4"/>
    <property type="match status" value="1"/>
</dbReference>
<evidence type="ECO:0000256" key="8">
    <source>
        <dbReference type="SAM" id="Phobius"/>
    </source>
</evidence>
<feature type="transmembrane region" description="Helical" evidence="8">
    <location>
        <begin position="6"/>
        <end position="30"/>
    </location>
</feature>
<dbReference type="GO" id="GO:0044038">
    <property type="term" value="P:cell wall macromolecule biosynthetic process"/>
    <property type="evidence" value="ECO:0007669"/>
    <property type="project" value="TreeGrafter"/>
</dbReference>
<comment type="subcellular location">
    <subcellularLocation>
        <location evidence="1">Cell membrane</location>
        <topology evidence="1">Multi-pass membrane protein</topology>
    </subcellularLocation>
</comment>
<feature type="transmembrane region" description="Helical" evidence="8">
    <location>
        <begin position="171"/>
        <end position="190"/>
    </location>
</feature>
<feature type="transmembrane region" description="Helical" evidence="8">
    <location>
        <begin position="51"/>
        <end position="71"/>
    </location>
</feature>
<dbReference type="GO" id="GO:0016780">
    <property type="term" value="F:phosphotransferase activity, for other substituted phosphate groups"/>
    <property type="evidence" value="ECO:0007669"/>
    <property type="project" value="InterPro"/>
</dbReference>
<evidence type="ECO:0000313" key="9">
    <source>
        <dbReference type="EMBL" id="KKU01573.1"/>
    </source>
</evidence>
<proteinExistence type="predicted"/>
<feature type="binding site" evidence="7">
    <location>
        <position position="161"/>
    </location>
    <ligand>
        <name>Mg(2+)</name>
        <dbReference type="ChEBI" id="CHEBI:18420"/>
    </ligand>
</feature>
<name>A0A0G1P8B5_9BACT</name>
<feature type="transmembrane region" description="Helical" evidence="8">
    <location>
        <begin position="106"/>
        <end position="123"/>
    </location>
</feature>
<dbReference type="GO" id="GO:0009103">
    <property type="term" value="P:lipopolysaccharide biosynthetic process"/>
    <property type="evidence" value="ECO:0007669"/>
    <property type="project" value="TreeGrafter"/>
</dbReference>
<keyword evidence="5 8" id="KW-1133">Transmembrane helix</keyword>
<evidence type="ECO:0000256" key="4">
    <source>
        <dbReference type="ARBA" id="ARBA00022692"/>
    </source>
</evidence>
<evidence type="ECO:0000256" key="3">
    <source>
        <dbReference type="ARBA" id="ARBA00022679"/>
    </source>
</evidence>
<evidence type="ECO:0000256" key="7">
    <source>
        <dbReference type="PIRSR" id="PIRSR600715-1"/>
    </source>
</evidence>
<feature type="transmembrane region" description="Helical" evidence="8">
    <location>
        <begin position="196"/>
        <end position="218"/>
    </location>
</feature>
<dbReference type="PANTHER" id="PTHR22926">
    <property type="entry name" value="PHOSPHO-N-ACETYLMURAMOYL-PENTAPEPTIDE-TRANSFERASE"/>
    <property type="match status" value="1"/>
</dbReference>
<accession>A0A0G1P8B5</accession>
<dbReference type="GO" id="GO:0071555">
    <property type="term" value="P:cell wall organization"/>
    <property type="evidence" value="ECO:0007669"/>
    <property type="project" value="TreeGrafter"/>
</dbReference>
<keyword evidence="7" id="KW-0479">Metal-binding</keyword>
<feature type="transmembrane region" description="Helical" evidence="8">
    <location>
        <begin position="321"/>
        <end position="340"/>
    </location>
</feature>
<keyword evidence="6 8" id="KW-0472">Membrane</keyword>
<keyword evidence="4 8" id="KW-0812">Transmembrane</keyword>
<dbReference type="CDD" id="cd06853">
    <property type="entry name" value="GT_WecA_like"/>
    <property type="match status" value="1"/>
</dbReference>
<gene>
    <name evidence="9" type="ORF">UX03_C0039G0008</name>
</gene>
<reference evidence="9 10" key="1">
    <citation type="journal article" date="2015" name="Nature">
        <title>rRNA introns, odd ribosomes, and small enigmatic genomes across a large radiation of phyla.</title>
        <authorList>
            <person name="Brown C.T."/>
            <person name="Hug L.A."/>
            <person name="Thomas B.C."/>
            <person name="Sharon I."/>
            <person name="Castelle C.J."/>
            <person name="Singh A."/>
            <person name="Wilkins M.J."/>
            <person name="Williams K.H."/>
            <person name="Banfield J.F."/>
        </authorList>
    </citation>
    <scope>NUCLEOTIDE SEQUENCE [LARGE SCALE GENOMIC DNA]</scope>
</reference>
<feature type="transmembrane region" description="Helical" evidence="8">
    <location>
        <begin position="143"/>
        <end position="164"/>
    </location>
</feature>
<dbReference type="GO" id="GO:0005886">
    <property type="term" value="C:plasma membrane"/>
    <property type="evidence" value="ECO:0007669"/>
    <property type="project" value="UniProtKB-SubCell"/>
</dbReference>
<evidence type="ECO:0000256" key="2">
    <source>
        <dbReference type="ARBA" id="ARBA00022475"/>
    </source>
</evidence>
<evidence type="ECO:0000313" key="10">
    <source>
        <dbReference type="Proteomes" id="UP000034086"/>
    </source>
</evidence>
<keyword evidence="2" id="KW-1003">Cell membrane</keyword>
<feature type="transmembrane region" description="Helical" evidence="8">
    <location>
        <begin position="297"/>
        <end position="315"/>
    </location>
</feature>
<dbReference type="GO" id="GO:0046872">
    <property type="term" value="F:metal ion binding"/>
    <property type="evidence" value="ECO:0007669"/>
    <property type="project" value="UniProtKB-KW"/>
</dbReference>
<dbReference type="InterPro" id="IPR000715">
    <property type="entry name" value="Glycosyl_transferase_4"/>
</dbReference>
<keyword evidence="7" id="KW-0460">Magnesium</keyword>
<evidence type="ECO:0000256" key="5">
    <source>
        <dbReference type="ARBA" id="ARBA00022989"/>
    </source>
</evidence>
<sequence>MSIFNLAILPGLVALAVSFLATPLVIKLAWKLGIIDDPKKSKHVKVIHTYPVPRGGGLALFFAVLVASLIFLPIDKHLKGILGGAAVLALMGILDDKYNLNPYLRLAGGFLAAAIPIAAGGIIDLSQPQINFYFLGELRSLWLLSDAFALIWIVFVMNMLNIGAKGVDGQLPGVVVVAATTIAMLSLKFSADITQWPVIILAAVTAGAYLGFLPWNFYPQKIMPGYGGSTLAGYLLAVLAILSTTKVGTLIVVLGIPLIDTGYTIVRRILARKSPVWGDRGHLHHRLLDLGWGKRRVAVFYWTISAFLGILALNLNTSSKLYTMVGIAILLGGTILWLTYRPKSS</sequence>
<dbReference type="Proteomes" id="UP000034086">
    <property type="component" value="Unassembled WGS sequence"/>
</dbReference>
<dbReference type="AlphaFoldDB" id="A0A0G1P8B5"/>
<evidence type="ECO:0000256" key="1">
    <source>
        <dbReference type="ARBA" id="ARBA00004651"/>
    </source>
</evidence>
<comment type="caution">
    <text evidence="9">The sequence shown here is derived from an EMBL/GenBank/DDBJ whole genome shotgun (WGS) entry which is preliminary data.</text>
</comment>
<protein>
    <submittedName>
        <fullName evidence="9">UDP-N-acetylmuramyl pentapeptide phosphotransferase/UDP-N-acetylglucosamine-1-phosphate transferase</fullName>
    </submittedName>
</protein>
<organism evidence="9 10">
    <name type="scientific">Candidatus Woesebacteria bacterium GW2011_GWE1_45_18</name>
    <dbReference type="NCBI Taxonomy" id="1618598"/>
    <lineage>
        <taxon>Bacteria</taxon>
        <taxon>Candidatus Woeseibacteriota</taxon>
    </lineage>
</organism>